<feature type="transmembrane region" description="Helical" evidence="5">
    <location>
        <begin position="35"/>
        <end position="53"/>
    </location>
</feature>
<sequence length="165" mass="18029">MHSLLPVGAEAAWIKIGAVLGVIWGATLASVAPLVYWYLAFMAADLLTGIWAACRTGTFSSKRLSFGMAKKGLAFFIITLAHGIDVSFWFVLHDMPLFQSVTLCAYACGEFGSIVENIERAGFGDALPPVLKKLFLSLEKRLENAVDTKLDQIGLDDEEKDKKTK</sequence>
<evidence type="ECO:0000313" key="7">
    <source>
        <dbReference type="Proteomes" id="UP000308889"/>
    </source>
</evidence>
<dbReference type="EMBL" id="CP040882">
    <property type="protein sequence ID" value="QDA55601.1"/>
    <property type="molecule type" value="Genomic_DNA"/>
</dbReference>
<keyword evidence="4 5" id="KW-0472">Membrane</keyword>
<feature type="transmembrane region" description="Helical" evidence="5">
    <location>
        <begin position="12"/>
        <end position="29"/>
    </location>
</feature>
<evidence type="ECO:0000256" key="1">
    <source>
        <dbReference type="ARBA" id="ARBA00004141"/>
    </source>
</evidence>
<gene>
    <name evidence="6" type="ORF">FG381_12025</name>
</gene>
<keyword evidence="3 5" id="KW-1133">Transmembrane helix</keyword>
<dbReference type="RefSeq" id="WP_139689009.1">
    <property type="nucleotide sequence ID" value="NZ_CP040882.1"/>
</dbReference>
<organism evidence="6 7">
    <name type="scientific">Sutterella faecalis</name>
    <dbReference type="NCBI Taxonomy" id="2584944"/>
    <lineage>
        <taxon>Bacteria</taxon>
        <taxon>Pseudomonadati</taxon>
        <taxon>Pseudomonadota</taxon>
        <taxon>Betaproteobacteria</taxon>
        <taxon>Burkholderiales</taxon>
        <taxon>Sutterellaceae</taxon>
        <taxon>Sutterella</taxon>
    </lineage>
</organism>
<dbReference type="Proteomes" id="UP000308889">
    <property type="component" value="Chromosome"/>
</dbReference>
<reference evidence="7" key="1">
    <citation type="submission" date="2019-06" db="EMBL/GenBank/DDBJ databases">
        <authorList>
            <person name="Oh B.S."/>
        </authorList>
    </citation>
    <scope>NUCLEOTIDE SEQUENCE [LARGE SCALE GENOMIC DNA]</scope>
    <source>
        <strain evidence="7">KGMB03119</strain>
    </source>
</reference>
<keyword evidence="2 5" id="KW-0812">Transmembrane</keyword>
<evidence type="ECO:0000313" key="6">
    <source>
        <dbReference type="EMBL" id="QDA55601.1"/>
    </source>
</evidence>
<evidence type="ECO:0000256" key="5">
    <source>
        <dbReference type="SAM" id="Phobius"/>
    </source>
</evidence>
<dbReference type="InterPro" id="IPR006480">
    <property type="entry name" value="Phage_holin_4_1"/>
</dbReference>
<protein>
    <submittedName>
        <fullName evidence="6">Phage holin family protein</fullName>
    </submittedName>
</protein>
<proteinExistence type="predicted"/>
<evidence type="ECO:0000256" key="3">
    <source>
        <dbReference type="ARBA" id="ARBA00022989"/>
    </source>
</evidence>
<accession>A0ABX5VHG7</accession>
<feature type="transmembrane region" description="Helical" evidence="5">
    <location>
        <begin position="73"/>
        <end position="92"/>
    </location>
</feature>
<dbReference type="Pfam" id="PF05105">
    <property type="entry name" value="Phage_holin_4_1"/>
    <property type="match status" value="1"/>
</dbReference>
<evidence type="ECO:0000256" key="4">
    <source>
        <dbReference type="ARBA" id="ARBA00023136"/>
    </source>
</evidence>
<keyword evidence="7" id="KW-1185">Reference proteome</keyword>
<evidence type="ECO:0000256" key="2">
    <source>
        <dbReference type="ARBA" id="ARBA00022692"/>
    </source>
</evidence>
<comment type="subcellular location">
    <subcellularLocation>
        <location evidence="1">Membrane</location>
        <topology evidence="1">Multi-pass membrane protein</topology>
    </subcellularLocation>
</comment>
<name>A0ABX5VHG7_9BURK</name>